<gene>
    <name evidence="1" type="ORF">S03H2_25593</name>
</gene>
<evidence type="ECO:0000313" key="1">
    <source>
        <dbReference type="EMBL" id="GAH33912.1"/>
    </source>
</evidence>
<dbReference type="SUPFAM" id="SSF49313">
    <property type="entry name" value="Cadherin-like"/>
    <property type="match status" value="1"/>
</dbReference>
<comment type="caution">
    <text evidence="1">The sequence shown here is derived from an EMBL/GenBank/DDBJ whole genome shotgun (WGS) entry which is preliminary data.</text>
</comment>
<name>X1EMV2_9ZZZZ</name>
<organism evidence="1">
    <name type="scientific">marine sediment metagenome</name>
    <dbReference type="NCBI Taxonomy" id="412755"/>
    <lineage>
        <taxon>unclassified sequences</taxon>
        <taxon>metagenomes</taxon>
        <taxon>ecological metagenomes</taxon>
    </lineage>
</organism>
<dbReference type="GO" id="GO:0005509">
    <property type="term" value="F:calcium ion binding"/>
    <property type="evidence" value="ECO:0007669"/>
    <property type="project" value="InterPro"/>
</dbReference>
<feature type="non-terminal residue" evidence="1">
    <location>
        <position position="150"/>
    </location>
</feature>
<reference evidence="1" key="1">
    <citation type="journal article" date="2014" name="Front. Microbiol.">
        <title>High frequency of phylogenetically diverse reductive dehalogenase-homologous genes in deep subseafloor sedimentary metagenomes.</title>
        <authorList>
            <person name="Kawai M."/>
            <person name="Futagami T."/>
            <person name="Toyoda A."/>
            <person name="Takaki Y."/>
            <person name="Nishi S."/>
            <person name="Hori S."/>
            <person name="Arai W."/>
            <person name="Tsubouchi T."/>
            <person name="Morono Y."/>
            <person name="Uchiyama I."/>
            <person name="Ito T."/>
            <person name="Fujiyama A."/>
            <person name="Inagaki F."/>
            <person name="Takami H."/>
        </authorList>
    </citation>
    <scope>NUCLEOTIDE SEQUENCE</scope>
    <source>
        <strain evidence="1">Expedition CK06-06</strain>
    </source>
</reference>
<proteinExistence type="predicted"/>
<accession>X1EMV2</accession>
<dbReference type="Gene3D" id="2.60.40.10">
    <property type="entry name" value="Immunoglobulins"/>
    <property type="match status" value="1"/>
</dbReference>
<dbReference type="AlphaFoldDB" id="X1EMV2"/>
<dbReference type="InterPro" id="IPR013783">
    <property type="entry name" value="Ig-like_fold"/>
</dbReference>
<sequence length="150" mass="16378">IQNSPPTITNPQTSGVNKDADGTLYNYDYKATDPDSGDPFIWYDNTALFNINATGYISDTPTESEAGSYEIKISVSDGTVNATDDFTYTINDVTSPSINFQLPTETDESQLTRNYILVNVTASDGKAIDTITVYLYNQTSLVNETTNPTS</sequence>
<evidence type="ECO:0008006" key="2">
    <source>
        <dbReference type="Google" id="ProtNLM"/>
    </source>
</evidence>
<dbReference type="InterPro" id="IPR015919">
    <property type="entry name" value="Cadherin-like_sf"/>
</dbReference>
<dbReference type="GO" id="GO:0016020">
    <property type="term" value="C:membrane"/>
    <property type="evidence" value="ECO:0007669"/>
    <property type="project" value="InterPro"/>
</dbReference>
<dbReference type="EMBL" id="BARU01014537">
    <property type="protein sequence ID" value="GAH33912.1"/>
    <property type="molecule type" value="Genomic_DNA"/>
</dbReference>
<protein>
    <recommendedName>
        <fullName evidence="2">Cadherin domain-containing protein</fullName>
    </recommendedName>
</protein>
<feature type="non-terminal residue" evidence="1">
    <location>
        <position position="1"/>
    </location>
</feature>